<dbReference type="Proteomes" id="UP001253637">
    <property type="component" value="Segment"/>
</dbReference>
<proteinExistence type="predicted"/>
<keyword evidence="1" id="KW-0472">Membrane</keyword>
<name>A0A811BSB3_9VIRU</name>
<evidence type="ECO:0000259" key="2">
    <source>
        <dbReference type="Pfam" id="PF19206"/>
    </source>
</evidence>
<accession>A0A811BSB3</accession>
<feature type="domain" description="DUF5878" evidence="2">
    <location>
        <begin position="58"/>
        <end position="130"/>
    </location>
</feature>
<dbReference type="InterPro" id="IPR043655">
    <property type="entry name" value="DUF5878"/>
</dbReference>
<keyword evidence="1" id="KW-1133">Transmembrane helix</keyword>
<evidence type="ECO:0000313" key="3">
    <source>
        <dbReference type="EMBL" id="BCU03986.1"/>
    </source>
</evidence>
<feature type="transmembrane region" description="Helical" evidence="1">
    <location>
        <begin position="231"/>
        <end position="254"/>
    </location>
</feature>
<dbReference type="EMBL" id="LC625835">
    <property type="protein sequence ID" value="BCU03986.1"/>
    <property type="molecule type" value="Genomic_DNA"/>
</dbReference>
<keyword evidence="1" id="KW-0812">Transmembrane</keyword>
<dbReference type="Pfam" id="PF19206">
    <property type="entry name" value="DUF5878"/>
    <property type="match status" value="1"/>
</dbReference>
<organism evidence="3 4">
    <name type="scientific">Pandoravirus japonicus</name>
    <dbReference type="NCBI Taxonomy" id="2823154"/>
    <lineage>
        <taxon>Viruses</taxon>
        <taxon>Pandoravirus</taxon>
    </lineage>
</organism>
<evidence type="ECO:0000313" key="4">
    <source>
        <dbReference type="Proteomes" id="UP001253637"/>
    </source>
</evidence>
<sequence>MAATATSKPTAPRDRETLWKMHVHSAVGAGAAAVCRPVDVGDRESDAGRRLQDNHVHWVRDNSGDGDDDDDETHADAAFVRIALDVLDDCGMLCARVVPGTPATIEMGPRQVDGVWGPIIDRALAAAAACSLASGQSDQPPPLSPAVEIDAVYALCCEGRSTPRRDFASLGPHAQAVLRALIAERAAALSMSAVPAGPHAYRLVRTGPTVGDTSKDDRAFEDDPIYGGPGIGWALLKAYAVALAVIIPLAMALCMDGD</sequence>
<reference evidence="3" key="1">
    <citation type="submission" date="2021-04" db="EMBL/GenBank/DDBJ databases">
        <title>Draft Genome Sequence of Pandoravirus japonicus, Isolated from the Sabaishi River of Niigata, Japan.</title>
        <authorList>
            <person name="Hosokawa N."/>
            <person name="Takahashi H."/>
            <person name="Aoki K."/>
            <person name="Takemura M."/>
        </authorList>
    </citation>
    <scope>NUCLEOTIDE SEQUENCE</scope>
</reference>
<evidence type="ECO:0000256" key="1">
    <source>
        <dbReference type="SAM" id="Phobius"/>
    </source>
</evidence>
<protein>
    <recommendedName>
        <fullName evidence="2">DUF5878 domain-containing protein</fullName>
    </recommendedName>
</protein>